<sequence>MTHKMIKSRLMEEVKYTTKELGILGVNALANVVIIYMAISILSPSLENGLTLGMLAVAFSIMVSIIVTPPYHGPKRQEHWRYNSQSPCPLRESFS</sequence>
<dbReference type="AlphaFoldDB" id="A0A124EBM1"/>
<feature type="transmembrane region" description="Helical" evidence="2">
    <location>
        <begin position="21"/>
        <end position="43"/>
    </location>
</feature>
<dbReference type="RefSeq" id="WP_058937986.1">
    <property type="nucleotide sequence ID" value="NZ_LLYW01000004.1"/>
</dbReference>
<evidence type="ECO:0000256" key="1">
    <source>
        <dbReference type="SAM" id="MobiDB-lite"/>
    </source>
</evidence>
<keyword evidence="4" id="KW-1185">Reference proteome</keyword>
<evidence type="ECO:0000313" key="4">
    <source>
        <dbReference type="Proteomes" id="UP000053462"/>
    </source>
</evidence>
<name>A0A124EBM1_9EURY</name>
<feature type="transmembrane region" description="Helical" evidence="2">
    <location>
        <begin position="49"/>
        <end position="71"/>
    </location>
</feature>
<evidence type="ECO:0000256" key="2">
    <source>
        <dbReference type="SAM" id="Phobius"/>
    </source>
</evidence>
<evidence type="ECO:0000313" key="3">
    <source>
        <dbReference type="EMBL" id="KUH34551.1"/>
    </source>
</evidence>
<proteinExistence type="predicted"/>
<reference evidence="3 4" key="1">
    <citation type="submission" date="2015-10" db="EMBL/GenBank/DDBJ databases">
        <title>Draft genome sequence of Thermococcus celericrescens strain DSM 17994.</title>
        <authorList>
            <person name="Hong S.-J."/>
            <person name="Park C.-E."/>
            <person name="Shin J.-H."/>
        </authorList>
    </citation>
    <scope>NUCLEOTIDE SEQUENCE [LARGE SCALE GENOMIC DNA]</scope>
    <source>
        <strain evidence="3 4">DSM 17994</strain>
    </source>
</reference>
<dbReference type="OrthoDB" id="102641at2157"/>
<dbReference type="STRING" id="227598.APY94_01675"/>
<accession>A0A124EBM1</accession>
<keyword evidence="2" id="KW-0812">Transmembrane</keyword>
<dbReference type="Proteomes" id="UP000053462">
    <property type="component" value="Unassembled WGS sequence"/>
</dbReference>
<feature type="region of interest" description="Disordered" evidence="1">
    <location>
        <begin position="73"/>
        <end position="95"/>
    </location>
</feature>
<comment type="caution">
    <text evidence="3">The sequence shown here is derived from an EMBL/GenBank/DDBJ whole genome shotgun (WGS) entry which is preliminary data.</text>
</comment>
<keyword evidence="2" id="KW-0472">Membrane</keyword>
<gene>
    <name evidence="3" type="ORF">APY94_01675</name>
</gene>
<organism evidence="3 4">
    <name type="scientific">Thermococcus celericrescens</name>
    <dbReference type="NCBI Taxonomy" id="227598"/>
    <lineage>
        <taxon>Archaea</taxon>
        <taxon>Methanobacteriati</taxon>
        <taxon>Methanobacteriota</taxon>
        <taxon>Thermococci</taxon>
        <taxon>Thermococcales</taxon>
        <taxon>Thermococcaceae</taxon>
        <taxon>Thermococcus</taxon>
    </lineage>
</organism>
<keyword evidence="2" id="KW-1133">Transmembrane helix</keyword>
<protein>
    <submittedName>
        <fullName evidence="3">Uncharacterized protein</fullName>
    </submittedName>
</protein>
<dbReference type="EMBL" id="LLYW01000004">
    <property type="protein sequence ID" value="KUH34551.1"/>
    <property type="molecule type" value="Genomic_DNA"/>
</dbReference>